<dbReference type="SUPFAM" id="SSF51905">
    <property type="entry name" value="FAD/NAD(P)-binding domain"/>
    <property type="match status" value="2"/>
</dbReference>
<name>A0A1I4M0U7_9BURK</name>
<accession>A0A1I4M0U7</accession>
<sequence>MDTIVIVGGGAGGLELATRLGDTLGRSKRARVLLVDRSPGHFWKPLLHTVASGKCDPQVTQIEFSAQAAEHAFEFVQGEVLSIDRARRSVELAPRCVDGLELQPRRRLPYDKLVLALGSVTNFFNVPGAAEHALTLDNVGEAEAFRKRFVAACIRAGEHKANGNLALGRVGVVIVGGGATGVELAAELSHAARSLAEYKVHALDPLRDVQISVIERGQYLLPHLHPQLSERAARHLRSLGIAVLTGTAVASVAPGAVLDATGQAHPADLMLWAAGVEAPALCASLGLAVNRLRQIVVDATLQAGGDANVYAFGDCASFTCPQKGTAAPPRAQVAHQQAMFLADLLARRDTPRKPDFRYRDYGSLVSLGPLAAVGVLTGALSGKSVHVGGAAARLLYRLMYQKHLLALHGMARTAAHSLVDWLRGKLVPPVKLH</sequence>
<comment type="cofactor">
    <cofactor evidence="1">
        <name>FAD</name>
        <dbReference type="ChEBI" id="CHEBI:57692"/>
    </cofactor>
</comment>
<evidence type="ECO:0000256" key="1">
    <source>
        <dbReference type="ARBA" id="ARBA00001974"/>
    </source>
</evidence>
<dbReference type="OrthoDB" id="9781621at2"/>
<dbReference type="Proteomes" id="UP000199470">
    <property type="component" value="Unassembled WGS sequence"/>
</dbReference>
<organism evidence="7 8">
    <name type="scientific">Rugamonas rubra</name>
    <dbReference type="NCBI Taxonomy" id="758825"/>
    <lineage>
        <taxon>Bacteria</taxon>
        <taxon>Pseudomonadati</taxon>
        <taxon>Pseudomonadota</taxon>
        <taxon>Betaproteobacteria</taxon>
        <taxon>Burkholderiales</taxon>
        <taxon>Oxalobacteraceae</taxon>
        <taxon>Telluria group</taxon>
        <taxon>Rugamonas</taxon>
    </lineage>
</organism>
<dbReference type="GO" id="GO:0003955">
    <property type="term" value="F:NAD(P)H dehydrogenase (quinone) activity"/>
    <property type="evidence" value="ECO:0007669"/>
    <property type="project" value="TreeGrafter"/>
</dbReference>
<dbReference type="RefSeq" id="WP_093387437.1">
    <property type="nucleotide sequence ID" value="NZ_FOTW01000010.1"/>
</dbReference>
<keyword evidence="3" id="KW-0285">Flavoprotein</keyword>
<evidence type="ECO:0000256" key="4">
    <source>
        <dbReference type="ARBA" id="ARBA00022827"/>
    </source>
</evidence>
<dbReference type="PANTHER" id="PTHR42913:SF3">
    <property type="entry name" value="64 KDA MITOCHONDRIAL NADH DEHYDROGENASE (EUROFUNG)"/>
    <property type="match status" value="1"/>
</dbReference>
<keyword evidence="8" id="KW-1185">Reference proteome</keyword>
<dbReference type="PANTHER" id="PTHR42913">
    <property type="entry name" value="APOPTOSIS-INDUCING FACTOR 1"/>
    <property type="match status" value="1"/>
</dbReference>
<evidence type="ECO:0000313" key="7">
    <source>
        <dbReference type="EMBL" id="SFL96733.1"/>
    </source>
</evidence>
<dbReference type="Pfam" id="PF07992">
    <property type="entry name" value="Pyr_redox_2"/>
    <property type="match status" value="1"/>
</dbReference>
<dbReference type="AlphaFoldDB" id="A0A1I4M0U7"/>
<dbReference type="GO" id="GO:0019646">
    <property type="term" value="P:aerobic electron transport chain"/>
    <property type="evidence" value="ECO:0007669"/>
    <property type="project" value="TreeGrafter"/>
</dbReference>
<evidence type="ECO:0000256" key="2">
    <source>
        <dbReference type="ARBA" id="ARBA00005272"/>
    </source>
</evidence>
<evidence type="ECO:0000259" key="6">
    <source>
        <dbReference type="Pfam" id="PF07992"/>
    </source>
</evidence>
<dbReference type="InterPro" id="IPR036188">
    <property type="entry name" value="FAD/NAD-bd_sf"/>
</dbReference>
<dbReference type="EMBL" id="FOTW01000010">
    <property type="protein sequence ID" value="SFL96733.1"/>
    <property type="molecule type" value="Genomic_DNA"/>
</dbReference>
<feature type="domain" description="FAD/NAD(P)-binding" evidence="6">
    <location>
        <begin position="3"/>
        <end position="338"/>
    </location>
</feature>
<proteinExistence type="inferred from homology"/>
<dbReference type="STRING" id="758825.SAMN02982985_02162"/>
<dbReference type="PRINTS" id="PR00368">
    <property type="entry name" value="FADPNR"/>
</dbReference>
<reference evidence="7 8" key="1">
    <citation type="submission" date="2016-10" db="EMBL/GenBank/DDBJ databases">
        <authorList>
            <person name="de Groot N.N."/>
        </authorList>
    </citation>
    <scope>NUCLEOTIDE SEQUENCE [LARGE SCALE GENOMIC DNA]</scope>
    <source>
        <strain evidence="7 8">ATCC 43154</strain>
    </source>
</reference>
<dbReference type="PRINTS" id="PR00411">
    <property type="entry name" value="PNDRDTASEI"/>
</dbReference>
<dbReference type="InterPro" id="IPR023753">
    <property type="entry name" value="FAD/NAD-binding_dom"/>
</dbReference>
<evidence type="ECO:0000256" key="3">
    <source>
        <dbReference type="ARBA" id="ARBA00022630"/>
    </source>
</evidence>
<gene>
    <name evidence="7" type="ORF">SAMN02982985_02162</name>
</gene>
<evidence type="ECO:0000256" key="5">
    <source>
        <dbReference type="ARBA" id="ARBA00023002"/>
    </source>
</evidence>
<dbReference type="InterPro" id="IPR051169">
    <property type="entry name" value="NADH-Q_oxidoreductase"/>
</dbReference>
<keyword evidence="5" id="KW-0560">Oxidoreductase</keyword>
<dbReference type="Gene3D" id="3.50.50.100">
    <property type="match status" value="1"/>
</dbReference>
<protein>
    <submittedName>
        <fullName evidence="7">NADH dehydrogenase</fullName>
    </submittedName>
</protein>
<evidence type="ECO:0000313" key="8">
    <source>
        <dbReference type="Proteomes" id="UP000199470"/>
    </source>
</evidence>
<comment type="similarity">
    <text evidence="2">Belongs to the NADH dehydrogenase family.</text>
</comment>
<keyword evidence="4" id="KW-0274">FAD</keyword>